<reference evidence="3 4" key="1">
    <citation type="submission" date="2019-02" db="EMBL/GenBank/DDBJ databases">
        <title>Genomic Encyclopedia of Type Strains, Phase IV (KMG-IV): sequencing the most valuable type-strain genomes for metagenomic binning, comparative biology and taxonomic classification.</title>
        <authorList>
            <person name="Goeker M."/>
        </authorList>
    </citation>
    <scope>NUCLEOTIDE SEQUENCE [LARGE SCALE GENOMIC DNA]</scope>
    <source>
        <strain evidence="3 4">K24</strain>
    </source>
</reference>
<evidence type="ECO:0000256" key="1">
    <source>
        <dbReference type="SAM" id="MobiDB-lite"/>
    </source>
</evidence>
<gene>
    <name evidence="3" type="ORF">EV675_1664</name>
</gene>
<evidence type="ECO:0000259" key="2">
    <source>
        <dbReference type="SMART" id="SM00421"/>
    </source>
</evidence>
<dbReference type="InterPro" id="IPR016032">
    <property type="entry name" value="Sig_transdc_resp-reg_C-effctor"/>
</dbReference>
<dbReference type="AlphaFoldDB" id="A0A4Q7NKL8"/>
<dbReference type="SUPFAM" id="SSF46894">
    <property type="entry name" value="C-terminal effector domain of the bipartite response regulators"/>
    <property type="match status" value="1"/>
</dbReference>
<dbReference type="InterPro" id="IPR036388">
    <property type="entry name" value="WH-like_DNA-bd_sf"/>
</dbReference>
<dbReference type="Gene3D" id="1.10.10.10">
    <property type="entry name" value="Winged helix-like DNA-binding domain superfamily/Winged helix DNA-binding domain"/>
    <property type="match status" value="1"/>
</dbReference>
<dbReference type="Proteomes" id="UP000292445">
    <property type="component" value="Unassembled WGS sequence"/>
</dbReference>
<name>A0A4Q7NKL8_9BURK</name>
<evidence type="ECO:0000313" key="3">
    <source>
        <dbReference type="EMBL" id="RZS85634.1"/>
    </source>
</evidence>
<feature type="domain" description="HTH luxR-type" evidence="2">
    <location>
        <begin position="302"/>
        <end position="359"/>
    </location>
</feature>
<dbReference type="SMART" id="SM00421">
    <property type="entry name" value="HTH_LUXR"/>
    <property type="match status" value="1"/>
</dbReference>
<keyword evidence="3" id="KW-0238">DNA-binding</keyword>
<proteinExistence type="predicted"/>
<accession>A0A4Q7NKL8</accession>
<dbReference type="InterPro" id="IPR000792">
    <property type="entry name" value="Tscrpt_reg_LuxR_C"/>
</dbReference>
<organism evidence="3 4">
    <name type="scientific">Pigmentiphaga kullae</name>
    <dbReference type="NCBI Taxonomy" id="151784"/>
    <lineage>
        <taxon>Bacteria</taxon>
        <taxon>Pseudomonadati</taxon>
        <taxon>Pseudomonadota</taxon>
        <taxon>Betaproteobacteria</taxon>
        <taxon>Burkholderiales</taxon>
        <taxon>Alcaligenaceae</taxon>
        <taxon>Pigmentiphaga</taxon>
    </lineage>
</organism>
<evidence type="ECO:0000313" key="4">
    <source>
        <dbReference type="Proteomes" id="UP000292445"/>
    </source>
</evidence>
<dbReference type="OrthoDB" id="5497412at2"/>
<comment type="caution">
    <text evidence="3">The sequence shown here is derived from an EMBL/GenBank/DDBJ whole genome shotgun (WGS) entry which is preliminary data.</text>
</comment>
<sequence length="365" mass="39685">MGITPSQETYDSLVGLCYDSVLDSARWPALLDALAAASGRQFGAIAINPPGEAAATVMLAARCDPAAIQAYNAHYGAIDPMRELIAATEDGRWNHDRRELPAETLDRHPYYQEFQRIQGMDDRASIRLNGQGACVYVALLTAIGVRPDAGQDDLLTRIAPHLQRAGTLYDTLTGLRDGLALRNQVLDSLPTPLWLLDEGRRVAYRNAAAQRHAALPDGALCEHNGQIRPRHAAASRLETAILQATGNSGSRRASRIAPPTAGGPDVVVTPLSEDHPDNPLQRPLVAVSVVDPEQQNLRVNDLFQFSRAEARLATKLQEGLSLAEYAERQGIALSTARTQLRALFTKTGTHRQGELVSLLLRLARH</sequence>
<dbReference type="GO" id="GO:0006355">
    <property type="term" value="P:regulation of DNA-templated transcription"/>
    <property type="evidence" value="ECO:0007669"/>
    <property type="project" value="InterPro"/>
</dbReference>
<keyword evidence="4" id="KW-1185">Reference proteome</keyword>
<feature type="region of interest" description="Disordered" evidence="1">
    <location>
        <begin position="246"/>
        <end position="277"/>
    </location>
</feature>
<dbReference type="EMBL" id="SGXC01000001">
    <property type="protein sequence ID" value="RZS85634.1"/>
    <property type="molecule type" value="Genomic_DNA"/>
</dbReference>
<dbReference type="GO" id="GO:0003677">
    <property type="term" value="F:DNA binding"/>
    <property type="evidence" value="ECO:0007669"/>
    <property type="project" value="UniProtKB-KW"/>
</dbReference>
<protein>
    <submittedName>
        <fullName evidence="3">DNA-binding CsgD family transcriptional regulator</fullName>
    </submittedName>
</protein>
<dbReference type="RefSeq" id="WP_130356811.1">
    <property type="nucleotide sequence ID" value="NZ_SGXC01000001.1"/>
</dbReference>